<dbReference type="RefSeq" id="WP_201635489.1">
    <property type="nucleotide sequence ID" value="NZ_JAEQNB010000003.1"/>
</dbReference>
<protein>
    <submittedName>
        <fullName evidence="2">HD domain-containing protein</fullName>
    </submittedName>
</protein>
<evidence type="ECO:0000313" key="2">
    <source>
        <dbReference type="EMBL" id="MBL0387473.1"/>
    </source>
</evidence>
<organism evidence="2 3">
    <name type="scientific">Tumebacillus amylolyticus</name>
    <dbReference type="NCBI Taxonomy" id="2801339"/>
    <lineage>
        <taxon>Bacteria</taxon>
        <taxon>Bacillati</taxon>
        <taxon>Bacillota</taxon>
        <taxon>Bacilli</taxon>
        <taxon>Bacillales</taxon>
        <taxon>Alicyclobacillaceae</taxon>
        <taxon>Tumebacillus</taxon>
    </lineage>
</organism>
<dbReference type="EMBL" id="JAEQNB010000003">
    <property type="protein sequence ID" value="MBL0387473.1"/>
    <property type="molecule type" value="Genomic_DNA"/>
</dbReference>
<gene>
    <name evidence="2" type="ORF">JJB07_12500</name>
</gene>
<comment type="caution">
    <text evidence="2">The sequence shown here is derived from an EMBL/GenBank/DDBJ whole genome shotgun (WGS) entry which is preliminary data.</text>
</comment>
<dbReference type="Pfam" id="PF01966">
    <property type="entry name" value="HD"/>
    <property type="match status" value="1"/>
</dbReference>
<dbReference type="Proteomes" id="UP000602284">
    <property type="component" value="Unassembled WGS sequence"/>
</dbReference>
<dbReference type="SUPFAM" id="SSF109604">
    <property type="entry name" value="HD-domain/PDEase-like"/>
    <property type="match status" value="1"/>
</dbReference>
<accession>A0ABS1JB26</accession>
<name>A0ABS1JB26_9BACL</name>
<feature type="domain" description="HD" evidence="1">
    <location>
        <begin position="43"/>
        <end position="141"/>
    </location>
</feature>
<proteinExistence type="predicted"/>
<evidence type="ECO:0000259" key="1">
    <source>
        <dbReference type="Pfam" id="PF01966"/>
    </source>
</evidence>
<keyword evidence="3" id="KW-1185">Reference proteome</keyword>
<reference evidence="2 3" key="1">
    <citation type="submission" date="2021-01" db="EMBL/GenBank/DDBJ databases">
        <title>Tumebacillus sp. strain ITR2 16S ribosomal RNA gene Genome sequencing and assembly.</title>
        <authorList>
            <person name="Kang M."/>
        </authorList>
    </citation>
    <scope>NUCLEOTIDE SEQUENCE [LARGE SCALE GENOMIC DNA]</scope>
    <source>
        <strain evidence="2 3">ITR2</strain>
    </source>
</reference>
<dbReference type="InterPro" id="IPR003607">
    <property type="entry name" value="HD/PDEase_dom"/>
</dbReference>
<dbReference type="CDD" id="cd00077">
    <property type="entry name" value="HDc"/>
    <property type="match status" value="1"/>
</dbReference>
<dbReference type="Gene3D" id="1.10.3210.10">
    <property type="entry name" value="Hypothetical protein af1432"/>
    <property type="match status" value="1"/>
</dbReference>
<dbReference type="InterPro" id="IPR006674">
    <property type="entry name" value="HD_domain"/>
</dbReference>
<evidence type="ECO:0000313" key="3">
    <source>
        <dbReference type="Proteomes" id="UP000602284"/>
    </source>
</evidence>
<sequence length="227" mass="25635">MAITTLKKPITLADIKDLPQVYQYIVSADMHLKAMGFTEHGFRHVTVVKDRAEMVMRKLGYSKREQELAEIAGYIHDIGNITGRHDHGKAGAIICLRILEDLGMDYDEVAKIVGAIGNHEEQYGEAVNNISAALILADKSDVHRTRVRRRDVSTFDIHDRVNYSATCSNLDIDPDTRLATLELTIDTEVSSVMEYFEIFMERMLMCQRAAKMLSLEFAMKINGAKIL</sequence>